<dbReference type="InterPro" id="IPR051609">
    <property type="entry name" value="NmrA/Isoflavone_reductase-like"/>
</dbReference>
<protein>
    <recommendedName>
        <fullName evidence="3">NmrA-like domain-containing protein</fullName>
    </recommendedName>
</protein>
<evidence type="ECO:0000256" key="2">
    <source>
        <dbReference type="ARBA" id="ARBA00023002"/>
    </source>
</evidence>
<dbReference type="InterPro" id="IPR036291">
    <property type="entry name" value="NAD(P)-bd_dom_sf"/>
</dbReference>
<dbReference type="SUPFAM" id="SSF51735">
    <property type="entry name" value="NAD(P)-binding Rossmann-fold domains"/>
    <property type="match status" value="1"/>
</dbReference>
<dbReference type="PANTHER" id="PTHR47706">
    <property type="entry name" value="NMRA-LIKE FAMILY PROTEIN"/>
    <property type="match status" value="1"/>
</dbReference>
<keyword evidence="1" id="KW-0521">NADP</keyword>
<evidence type="ECO:0000256" key="1">
    <source>
        <dbReference type="ARBA" id="ARBA00022857"/>
    </source>
</evidence>
<dbReference type="InterPro" id="IPR008030">
    <property type="entry name" value="NmrA-like"/>
</dbReference>
<dbReference type="PANTHER" id="PTHR47706:SF2">
    <property type="entry name" value="ISOFLAVONE REDUCTASE FAMILY PROTEIN (AFU_ORTHOLOGUE AFUA_2G05290)"/>
    <property type="match status" value="1"/>
</dbReference>
<keyword evidence="5" id="KW-1185">Reference proteome</keyword>
<dbReference type="OrthoDB" id="10000533at2759"/>
<organism evidence="4 5">
    <name type="scientific">Endocarpon pusillum</name>
    <dbReference type="NCBI Taxonomy" id="364733"/>
    <lineage>
        <taxon>Eukaryota</taxon>
        <taxon>Fungi</taxon>
        <taxon>Dikarya</taxon>
        <taxon>Ascomycota</taxon>
        <taxon>Pezizomycotina</taxon>
        <taxon>Eurotiomycetes</taxon>
        <taxon>Chaetothyriomycetidae</taxon>
        <taxon>Verrucariales</taxon>
        <taxon>Verrucariaceae</taxon>
        <taxon>Endocarpon</taxon>
    </lineage>
</organism>
<dbReference type="Gene3D" id="3.40.50.720">
    <property type="entry name" value="NAD(P)-binding Rossmann-like Domain"/>
    <property type="match status" value="1"/>
</dbReference>
<dbReference type="Pfam" id="PF05368">
    <property type="entry name" value="NmrA"/>
    <property type="match status" value="1"/>
</dbReference>
<keyword evidence="2" id="KW-0560">Oxidoreductase</keyword>
<gene>
    <name evidence="4" type="ORF">GJ744_011477</name>
</gene>
<feature type="domain" description="NmrA-like" evidence="3">
    <location>
        <begin position="12"/>
        <end position="281"/>
    </location>
</feature>
<evidence type="ECO:0000259" key="3">
    <source>
        <dbReference type="Pfam" id="PF05368"/>
    </source>
</evidence>
<dbReference type="Proteomes" id="UP000606974">
    <property type="component" value="Unassembled WGS sequence"/>
</dbReference>
<dbReference type="GO" id="GO:0016491">
    <property type="term" value="F:oxidoreductase activity"/>
    <property type="evidence" value="ECO:0007669"/>
    <property type="project" value="UniProtKB-KW"/>
</dbReference>
<name>A0A8H7ADA4_9EURO</name>
<sequence>MVLAAIAGGTSPTLGRSIVTAILKAGNHMPLILSRSKPESYSAPTSQHGAKIRYVDYSSIPSLTRGLEGVHTVISVLNPTDPAEMLDYHSNLLQAARSAGCKRFAPSEWEGGPLSKQKVDLLRSKLDVWKMCEESGLECARFTPGWFMNYLGQGCPESKKEEGVAGLDDGFMIDYVDIATGKMTVPLAEDGRPAKMSMTELGDIGRFVAAALNLEEGKWEADMGMVGSTVDLEEVARKAEQVTGRTFEIRSITKEELKQREDDLDQRLAEAFSVDALLAKMVVQLMQCACDEQVGNQIVDPVLNRLCPDVKPLGVEEYLERFWTS</sequence>
<evidence type="ECO:0000313" key="4">
    <source>
        <dbReference type="EMBL" id="KAF7506753.1"/>
    </source>
</evidence>
<proteinExistence type="predicted"/>
<comment type="caution">
    <text evidence="4">The sequence shown here is derived from an EMBL/GenBank/DDBJ whole genome shotgun (WGS) entry which is preliminary data.</text>
</comment>
<reference evidence="4" key="1">
    <citation type="submission" date="2020-02" db="EMBL/GenBank/DDBJ databases">
        <authorList>
            <person name="Palmer J.M."/>
        </authorList>
    </citation>
    <scope>NUCLEOTIDE SEQUENCE</scope>
    <source>
        <strain evidence="4">EPUS1.4</strain>
        <tissue evidence="4">Thallus</tissue>
    </source>
</reference>
<dbReference type="AlphaFoldDB" id="A0A8H7ADA4"/>
<dbReference type="Gene3D" id="3.90.25.10">
    <property type="entry name" value="UDP-galactose 4-epimerase, domain 1"/>
    <property type="match status" value="1"/>
</dbReference>
<dbReference type="EMBL" id="JAACFV010000081">
    <property type="protein sequence ID" value="KAF7506753.1"/>
    <property type="molecule type" value="Genomic_DNA"/>
</dbReference>
<accession>A0A8H7ADA4</accession>
<evidence type="ECO:0000313" key="5">
    <source>
        <dbReference type="Proteomes" id="UP000606974"/>
    </source>
</evidence>